<dbReference type="EMBL" id="JAEKJZ010000001">
    <property type="protein sequence ID" value="MBN9669301.1"/>
    <property type="molecule type" value="Genomic_DNA"/>
</dbReference>
<protein>
    <submittedName>
        <fullName evidence="1">Uncharacterized protein</fullName>
    </submittedName>
</protein>
<organism evidence="1 2">
    <name type="scientific">Roseibium aggregatum</name>
    <dbReference type="NCBI Taxonomy" id="187304"/>
    <lineage>
        <taxon>Bacteria</taxon>
        <taxon>Pseudomonadati</taxon>
        <taxon>Pseudomonadota</taxon>
        <taxon>Alphaproteobacteria</taxon>
        <taxon>Hyphomicrobiales</taxon>
        <taxon>Stappiaceae</taxon>
        <taxon>Roseibium</taxon>
    </lineage>
</organism>
<name>A0A939E9F0_9HYPH</name>
<gene>
    <name evidence="1" type="ORF">JF539_03050</name>
</gene>
<sequence>MTEAQGTSAEIARVHLAHATDGRARLRLTGRISPEHLAGLCERLAHLPGVTRCLGRPNTGSLIVEARLKKAELTAMLKESGIVEFVPHGAMPPMGLALRFGLLRTDQEIASRSGGQFSLHTAFATILLIGAAVQLARGRIAGPALTLLFNALSLLETADPKER</sequence>
<accession>A0A939E9F0</accession>
<dbReference type="RefSeq" id="WP_207138874.1">
    <property type="nucleotide sequence ID" value="NZ_JAEKJZ010000001.1"/>
</dbReference>
<dbReference type="AlphaFoldDB" id="A0A939E9F0"/>
<proteinExistence type="predicted"/>
<evidence type="ECO:0000313" key="2">
    <source>
        <dbReference type="Proteomes" id="UP000664096"/>
    </source>
</evidence>
<reference evidence="1" key="1">
    <citation type="submission" date="2020-12" db="EMBL/GenBank/DDBJ databases">
        <title>Oil enriched cultivation method for isolating marine PHA-producing bacteria.</title>
        <authorList>
            <person name="Zheng W."/>
            <person name="Yu S."/>
            <person name="Huang Y."/>
        </authorList>
    </citation>
    <scope>NUCLEOTIDE SEQUENCE</scope>
    <source>
        <strain evidence="1">SY-2-12</strain>
    </source>
</reference>
<evidence type="ECO:0000313" key="1">
    <source>
        <dbReference type="EMBL" id="MBN9669301.1"/>
    </source>
</evidence>
<comment type="caution">
    <text evidence="1">The sequence shown here is derived from an EMBL/GenBank/DDBJ whole genome shotgun (WGS) entry which is preliminary data.</text>
</comment>
<dbReference type="Proteomes" id="UP000664096">
    <property type="component" value="Unassembled WGS sequence"/>
</dbReference>